<feature type="domain" description="DNA/RNA non-specific endonuclease/pyrophosphatase/phosphodiesterase" evidence="2">
    <location>
        <begin position="415"/>
        <end position="634"/>
    </location>
</feature>
<dbReference type="GO" id="GO:0004519">
    <property type="term" value="F:endonuclease activity"/>
    <property type="evidence" value="ECO:0007669"/>
    <property type="project" value="UniProtKB-KW"/>
</dbReference>
<dbReference type="EMBL" id="JACYGY010000001">
    <property type="protein sequence ID" value="MBE9461571.1"/>
    <property type="molecule type" value="Genomic_DNA"/>
</dbReference>
<evidence type="ECO:0000259" key="2">
    <source>
        <dbReference type="SMART" id="SM00892"/>
    </source>
</evidence>
<proteinExistence type="predicted"/>
<name>A0ABR9WB46_9BACT</name>
<dbReference type="InterPro" id="IPR044929">
    <property type="entry name" value="DNA/RNA_non-sp_Endonuclease_sf"/>
</dbReference>
<keyword evidence="3" id="KW-0255">Endonuclease</keyword>
<organism evidence="3 4">
    <name type="scientific">Dyadobacter subterraneus</name>
    <dbReference type="NCBI Taxonomy" id="2773304"/>
    <lineage>
        <taxon>Bacteria</taxon>
        <taxon>Pseudomonadati</taxon>
        <taxon>Bacteroidota</taxon>
        <taxon>Cytophagia</taxon>
        <taxon>Cytophagales</taxon>
        <taxon>Spirosomataceae</taxon>
        <taxon>Dyadobacter</taxon>
    </lineage>
</organism>
<dbReference type="InterPro" id="IPR040255">
    <property type="entry name" value="Non-specific_endonuclease"/>
</dbReference>
<accession>A0ABR9WB46</accession>
<keyword evidence="4" id="KW-1185">Reference proteome</keyword>
<dbReference type="RefSeq" id="WP_194119843.1">
    <property type="nucleotide sequence ID" value="NZ_JACYGY010000001.1"/>
</dbReference>
<dbReference type="SUPFAM" id="SSF50494">
    <property type="entry name" value="Trypsin-like serine proteases"/>
    <property type="match status" value="1"/>
</dbReference>
<feature type="domain" description="ENPP1-3/EXOG-like endonuclease/phosphodiesterase" evidence="1">
    <location>
        <begin position="416"/>
        <end position="634"/>
    </location>
</feature>
<dbReference type="InterPro" id="IPR020821">
    <property type="entry name" value="ENPP1-3/EXOG-like_nuc-like"/>
</dbReference>
<evidence type="ECO:0000313" key="4">
    <source>
        <dbReference type="Proteomes" id="UP000634134"/>
    </source>
</evidence>
<dbReference type="InterPro" id="IPR043504">
    <property type="entry name" value="Peptidase_S1_PA_chymotrypsin"/>
</dbReference>
<dbReference type="Pfam" id="PF13365">
    <property type="entry name" value="Trypsin_2"/>
    <property type="match status" value="1"/>
</dbReference>
<dbReference type="Gene3D" id="2.40.10.10">
    <property type="entry name" value="Trypsin-like serine proteases"/>
    <property type="match status" value="2"/>
</dbReference>
<dbReference type="CDD" id="cd00091">
    <property type="entry name" value="NUC"/>
    <property type="match status" value="1"/>
</dbReference>
<dbReference type="InterPro" id="IPR009003">
    <property type="entry name" value="Peptidase_S1_PA"/>
</dbReference>
<dbReference type="SUPFAM" id="SSF54060">
    <property type="entry name" value="His-Me finger endonucleases"/>
    <property type="match status" value="1"/>
</dbReference>
<dbReference type="PANTHER" id="PTHR13966">
    <property type="entry name" value="ENDONUCLEASE RELATED"/>
    <property type="match status" value="1"/>
</dbReference>
<keyword evidence="3" id="KW-0540">Nuclease</keyword>
<dbReference type="SMART" id="SM00892">
    <property type="entry name" value="Endonuclease_NS"/>
    <property type="match status" value="1"/>
</dbReference>
<gene>
    <name evidence="3" type="ORF">IEE83_06725</name>
</gene>
<dbReference type="SMART" id="SM00477">
    <property type="entry name" value="NUC"/>
    <property type="match status" value="1"/>
</dbReference>
<evidence type="ECO:0000313" key="3">
    <source>
        <dbReference type="EMBL" id="MBE9461571.1"/>
    </source>
</evidence>
<dbReference type="InterPro" id="IPR044925">
    <property type="entry name" value="His-Me_finger_sf"/>
</dbReference>
<protein>
    <submittedName>
        <fullName evidence="3">DNA/RNA non-specific endonuclease</fullName>
    </submittedName>
</protein>
<dbReference type="PANTHER" id="PTHR13966:SF5">
    <property type="entry name" value="ENDONUCLEASE G, MITOCHONDRIAL"/>
    <property type="match status" value="1"/>
</dbReference>
<dbReference type="Proteomes" id="UP000634134">
    <property type="component" value="Unassembled WGS sequence"/>
</dbReference>
<reference evidence="4" key="1">
    <citation type="submission" date="2023-07" db="EMBL/GenBank/DDBJ databases">
        <title>Dyadobacter sp. nov 'subterranea' isolated from contaminted grondwater.</title>
        <authorList>
            <person name="Szabo I."/>
            <person name="Al-Omari J."/>
            <person name="Szerdahelyi S.G."/>
            <person name="Rado J."/>
        </authorList>
    </citation>
    <scope>NUCLEOTIDE SEQUENCE [LARGE SCALE GENOMIC DNA]</scope>
    <source>
        <strain evidence="4">UP-52</strain>
    </source>
</reference>
<evidence type="ECO:0000259" key="1">
    <source>
        <dbReference type="SMART" id="SM00477"/>
    </source>
</evidence>
<dbReference type="InterPro" id="IPR001604">
    <property type="entry name" value="Endo_G_ENPP1-like_dom"/>
</dbReference>
<sequence>MTTFTSDYPEDFASELRANKASARIPREDAVTDLANRVAQMSDSGAGVTRIDLERYMGRNDLLRINYLQRGVNAAKAVCRIYIPDLFGAQGEWGTGFLITPRLIITNNHVIKDKSAAARGFAEFDFEADVNGRMKASKTFSFLPGECFITSSEDELDFTVIAVAEQSEDGSITLDNFGFLRMIPALNKIDEKEFVTIIQHPGGGEKYIAVRENEVLKIGDSSDPQKDKRLWYSSDTATGSSGAPVFNDQWQVVALHHSSVTESRIVDGNKEIQLNDGTWVEENDLAKFSDAAIKYIANEGIRTSKIIEEISIQHAAGGVERFTLIQQLLDDVNGIITIGGSKPKESIVTGQDLERPVSSLETLTDKVKVNLRDKKYYDGRSGFDDNFLGLNIGLPSIKNTKDIAAVDGAVDNVLRYTHYSVVYNKVRKMAFYAAVNIDGSKANSLNRGTDKWFKDPRIDLNIQVGDELYGSEPGRLGSKGYFDRGHLVRRLDPVWGDEPTSILANDDTFHWTNCSPQYWQFNQGQDLWQGLENYILYNTDQEDILANVYNGPIFSDDDQKHRGILIPKYFWKVVVVKDKNDQIFSSAYVVDQSKWATNIPFEIIPTGDFNHFQTTIKKLEKQTGLIFSDIIRNSDVRKDKADKNLRSLSDIDHPRR</sequence>
<dbReference type="Pfam" id="PF01223">
    <property type="entry name" value="Endonuclease_NS"/>
    <property type="match status" value="1"/>
</dbReference>
<comment type="caution">
    <text evidence="3">The sequence shown here is derived from an EMBL/GenBank/DDBJ whole genome shotgun (WGS) entry which is preliminary data.</text>
</comment>
<keyword evidence="3" id="KW-0378">Hydrolase</keyword>
<dbReference type="Gene3D" id="3.40.570.10">
    <property type="entry name" value="Extracellular Endonuclease, subunit A"/>
    <property type="match status" value="1"/>
</dbReference>